<proteinExistence type="predicted"/>
<evidence type="ECO:0000313" key="1">
    <source>
        <dbReference type="Proteomes" id="UP000887580"/>
    </source>
</evidence>
<evidence type="ECO:0000313" key="2">
    <source>
        <dbReference type="WBParaSite" id="PS1159_v2.g130.t1"/>
    </source>
</evidence>
<protein>
    <submittedName>
        <fullName evidence="2">Bromo domain-containing protein</fullName>
    </submittedName>
</protein>
<name>A0AC35F4D4_9BILA</name>
<dbReference type="WBParaSite" id="PS1159_v2.g130.t1">
    <property type="protein sequence ID" value="PS1159_v2.g130.t1"/>
    <property type="gene ID" value="PS1159_v2.g130"/>
</dbReference>
<sequence length="544" mass="62396">MKSDILPDVEDDEIQWKFQEILQLLRYFKEYIFDFPQIANKMKGNAESNMRPKNFYTSEMCESAFKKILEISKEKPYYVDFFKEIPYTTQLHGFKLLEQYEEYHKNINEFVEKTLLNDKFKNMLVAMEKGELSKETADKMSKFCKSFPSLVKMAFAIDKYDIVMEKKSIFENLMPERHEIPRFLDLQASFNAKLEEMKIQNEAESQAAMVASGTPKLPNESQTLQIMLSNTTRSSETKSSSKSSPLLNADVSTKKSRPSPATHTESRPKTPTGTPVSKKKKPSTQQSGGLKFSTMKHTTSAAESEGQQKMRHSSVSSKKLKSDHRASTSTASGVETQTYLSLVGKYEIGLLPPMVDKSQAEPSTESNRKKRTVMTQTGKIHINFGNDMETLQWYDDGDVPNEMTTYLANSCLRSNTDFDLDKPIKCNLNLKENSITNPSVEKLKKHPLYEVLKDLKDADIEGYFTYPVKIEVPDYPAWIKHPMDLLTIEDLMIEEKIKDIVDLEFYCALICTNAIAYGVISEYAESYSDKSMEIFDKYHLKQRK</sequence>
<dbReference type="Proteomes" id="UP000887580">
    <property type="component" value="Unplaced"/>
</dbReference>
<organism evidence="1 2">
    <name type="scientific">Panagrolaimus sp. PS1159</name>
    <dbReference type="NCBI Taxonomy" id="55785"/>
    <lineage>
        <taxon>Eukaryota</taxon>
        <taxon>Metazoa</taxon>
        <taxon>Ecdysozoa</taxon>
        <taxon>Nematoda</taxon>
        <taxon>Chromadorea</taxon>
        <taxon>Rhabditida</taxon>
        <taxon>Tylenchina</taxon>
        <taxon>Panagrolaimomorpha</taxon>
        <taxon>Panagrolaimoidea</taxon>
        <taxon>Panagrolaimidae</taxon>
        <taxon>Panagrolaimus</taxon>
    </lineage>
</organism>
<reference evidence="2" key="1">
    <citation type="submission" date="2022-11" db="UniProtKB">
        <authorList>
            <consortium name="WormBaseParasite"/>
        </authorList>
    </citation>
    <scope>IDENTIFICATION</scope>
</reference>
<accession>A0AC35F4D4</accession>